<organism evidence="1 2">
    <name type="scientific">Symmachiella macrocystis</name>
    <dbReference type="NCBI Taxonomy" id="2527985"/>
    <lineage>
        <taxon>Bacteria</taxon>
        <taxon>Pseudomonadati</taxon>
        <taxon>Planctomycetota</taxon>
        <taxon>Planctomycetia</taxon>
        <taxon>Planctomycetales</taxon>
        <taxon>Planctomycetaceae</taxon>
        <taxon>Symmachiella</taxon>
    </lineage>
</organism>
<dbReference type="Proteomes" id="UP000320735">
    <property type="component" value="Unassembled WGS sequence"/>
</dbReference>
<evidence type="ECO:0000313" key="1">
    <source>
        <dbReference type="EMBL" id="TWU09211.1"/>
    </source>
</evidence>
<reference evidence="1 2" key="1">
    <citation type="submission" date="2019-02" db="EMBL/GenBank/DDBJ databases">
        <title>Deep-cultivation of Planctomycetes and their phenomic and genomic characterization uncovers novel biology.</title>
        <authorList>
            <person name="Wiegand S."/>
            <person name="Jogler M."/>
            <person name="Boedeker C."/>
            <person name="Pinto D."/>
            <person name="Vollmers J."/>
            <person name="Rivas-Marin E."/>
            <person name="Kohn T."/>
            <person name="Peeters S.H."/>
            <person name="Heuer A."/>
            <person name="Rast P."/>
            <person name="Oberbeckmann S."/>
            <person name="Bunk B."/>
            <person name="Jeske O."/>
            <person name="Meyerdierks A."/>
            <person name="Storesund J.E."/>
            <person name="Kallscheuer N."/>
            <person name="Luecker S."/>
            <person name="Lage O.M."/>
            <person name="Pohl T."/>
            <person name="Merkel B.J."/>
            <person name="Hornburger P."/>
            <person name="Mueller R.-W."/>
            <person name="Bruemmer F."/>
            <person name="Labrenz M."/>
            <person name="Spormann A.M."/>
            <person name="Op Den Camp H."/>
            <person name="Overmann J."/>
            <person name="Amann R."/>
            <person name="Jetten M.S.M."/>
            <person name="Mascher T."/>
            <person name="Medema M.H."/>
            <person name="Devos D.P."/>
            <person name="Kaster A.-K."/>
            <person name="Ovreas L."/>
            <person name="Rohde M."/>
            <person name="Galperin M.Y."/>
            <person name="Jogler C."/>
        </authorList>
    </citation>
    <scope>NUCLEOTIDE SEQUENCE [LARGE SCALE GENOMIC DNA]</scope>
    <source>
        <strain evidence="1 2">CA54</strain>
    </source>
</reference>
<sequence precursor="true">MKTAQALQPSDLLRGLFSFPTQSAARKNDRSANRFFLETAHAQSVRRAKKLDLPFPETGESQYSAYRQLGDCALVTCTDTFGKKLHASAQQLKDHDNRTAHAVVIRNHFPCQW</sequence>
<gene>
    <name evidence="1" type="ORF">CA54_44510</name>
</gene>
<dbReference type="EMBL" id="SJPP01000002">
    <property type="protein sequence ID" value="TWU09211.1"/>
    <property type="molecule type" value="Genomic_DNA"/>
</dbReference>
<accession>A0A5C6BCH6</accession>
<keyword evidence="2" id="KW-1185">Reference proteome</keyword>
<comment type="caution">
    <text evidence="1">The sequence shown here is derived from an EMBL/GenBank/DDBJ whole genome shotgun (WGS) entry which is preliminary data.</text>
</comment>
<proteinExistence type="predicted"/>
<name>A0A5C6BCH6_9PLAN</name>
<protein>
    <submittedName>
        <fullName evidence="1">Uncharacterized protein</fullName>
    </submittedName>
</protein>
<evidence type="ECO:0000313" key="2">
    <source>
        <dbReference type="Proteomes" id="UP000320735"/>
    </source>
</evidence>
<dbReference type="AlphaFoldDB" id="A0A5C6BCH6"/>